<feature type="compositionally biased region" description="Basic residues" evidence="1">
    <location>
        <begin position="703"/>
        <end position="714"/>
    </location>
</feature>
<keyword evidence="4" id="KW-1185">Reference proteome</keyword>
<dbReference type="GO" id="GO:0010073">
    <property type="term" value="P:meristem maintenance"/>
    <property type="evidence" value="ECO:0007669"/>
    <property type="project" value="InterPro"/>
</dbReference>
<dbReference type="Pfam" id="PF10536">
    <property type="entry name" value="PMD"/>
    <property type="match status" value="1"/>
</dbReference>
<dbReference type="InterPro" id="IPR044824">
    <property type="entry name" value="MAIN-like"/>
</dbReference>
<gene>
    <name evidence="3" type="ORF">L3X38_009604</name>
</gene>
<feature type="region of interest" description="Disordered" evidence="1">
    <location>
        <begin position="1"/>
        <end position="59"/>
    </location>
</feature>
<feature type="domain" description="Aminotransferase-like plant mobile" evidence="2">
    <location>
        <begin position="133"/>
        <end position="409"/>
    </location>
</feature>
<evidence type="ECO:0000313" key="3">
    <source>
        <dbReference type="EMBL" id="KAI5341729.1"/>
    </source>
</evidence>
<feature type="compositionally biased region" description="Basic residues" evidence="1">
    <location>
        <begin position="726"/>
        <end position="736"/>
    </location>
</feature>
<evidence type="ECO:0000256" key="1">
    <source>
        <dbReference type="SAM" id="MobiDB-lite"/>
    </source>
</evidence>
<evidence type="ECO:0000259" key="2">
    <source>
        <dbReference type="Pfam" id="PF10536"/>
    </source>
</evidence>
<dbReference type="PANTHER" id="PTHR46033">
    <property type="entry name" value="PROTEIN MAIN-LIKE 2"/>
    <property type="match status" value="1"/>
</dbReference>
<dbReference type="Proteomes" id="UP001054821">
    <property type="component" value="Chromosome 2"/>
</dbReference>
<dbReference type="InterPro" id="IPR019557">
    <property type="entry name" value="AminoTfrase-like_pln_mobile"/>
</dbReference>
<protein>
    <recommendedName>
        <fullName evidence="2">Aminotransferase-like plant mobile domain-containing protein</fullName>
    </recommendedName>
</protein>
<sequence>MGKKPSTNKTTSQKRCKGKRVTLPVAQNKASKGNNSSVVTSERGSSSTSYHSNPADHPLFGVRRYTPKNHNSSNPVLHVNVTDHLSYKNTLTHIKGCGNNTLCGLWYQHELPSRVKDKVASVGFSDFAFLLGTKGRRDKYLLMALAERWWDTTHTFHLDEVGELTMTPKDFSAITGLPVSGKSLQYDMEAHTKTEEVVRLFGDPIRSILNAKMKYRDIVNLYKRWKPQTPEQEDQLTRVFILAVLGSSLCNDKSDSVNLYYMPSLAKIEEIKDYNWGGAGLACLYLSMDALSRGLVTSTGGYWRAWEVWACEYLKPLALTRPLNNVDSLPRAFRWLSAPDVRETSHNLEQFRTTLRYISTDQVNWHPWGIDDANLHDYVKKSIPMTKKRILLQGPAGYAWYLGERVSMQSLGTAEPRVPKRPPTTMLKAMKVLALDQEIKASLKGFNAEDWLADSTNYVLFRNEYVRYKHYPTVINNSATEGACSVGPSFQASEIKIPAWSVQVVGWGDANDCEVLDIPRGKSSTCLPLPEDVKYVSASTATELLDMISGLNSLLFSKCMAARTIISELRQGTHTQHNDNPLGRKEIAEAEDDEENDNGFQTSSEDGEEDEENVEDEEDEEDEENVEDEEDEENVEDEEDEEDEENVEDEEDDENVEDEEDDENGDEDENDQEDEEDEVSVEETTTKPPPPNTKGKGAVAIKGKGKASPQKRKTSLPEPEPEPHPISKRLRLRKKT</sequence>
<dbReference type="EMBL" id="JAJFAZ020000002">
    <property type="protein sequence ID" value="KAI5341729.1"/>
    <property type="molecule type" value="Genomic_DNA"/>
</dbReference>
<feature type="compositionally biased region" description="Low complexity" evidence="1">
    <location>
        <begin position="36"/>
        <end position="52"/>
    </location>
</feature>
<reference evidence="3 4" key="1">
    <citation type="journal article" date="2022" name="G3 (Bethesda)">
        <title>Whole-genome sequence and methylome profiling of the almond [Prunus dulcis (Mill.) D.A. Webb] cultivar 'Nonpareil'.</title>
        <authorList>
            <person name="D'Amico-Willman K.M."/>
            <person name="Ouma W.Z."/>
            <person name="Meulia T."/>
            <person name="Sideli G.M."/>
            <person name="Gradziel T.M."/>
            <person name="Fresnedo-Ramirez J."/>
        </authorList>
    </citation>
    <scope>NUCLEOTIDE SEQUENCE [LARGE SCALE GENOMIC DNA]</scope>
    <source>
        <strain evidence="3">Clone GOH B32 T37-40</strain>
    </source>
</reference>
<feature type="compositionally biased region" description="Low complexity" evidence="1">
    <location>
        <begin position="693"/>
        <end position="702"/>
    </location>
</feature>
<proteinExistence type="predicted"/>
<feature type="compositionally biased region" description="Acidic residues" evidence="1">
    <location>
        <begin position="605"/>
        <end position="681"/>
    </location>
</feature>
<organism evidence="3 4">
    <name type="scientific">Prunus dulcis</name>
    <name type="common">Almond</name>
    <name type="synonym">Amygdalus dulcis</name>
    <dbReference type="NCBI Taxonomy" id="3755"/>
    <lineage>
        <taxon>Eukaryota</taxon>
        <taxon>Viridiplantae</taxon>
        <taxon>Streptophyta</taxon>
        <taxon>Embryophyta</taxon>
        <taxon>Tracheophyta</taxon>
        <taxon>Spermatophyta</taxon>
        <taxon>Magnoliopsida</taxon>
        <taxon>eudicotyledons</taxon>
        <taxon>Gunneridae</taxon>
        <taxon>Pentapetalae</taxon>
        <taxon>rosids</taxon>
        <taxon>fabids</taxon>
        <taxon>Rosales</taxon>
        <taxon>Rosaceae</taxon>
        <taxon>Amygdaloideae</taxon>
        <taxon>Amygdaleae</taxon>
        <taxon>Prunus</taxon>
    </lineage>
</organism>
<dbReference type="AlphaFoldDB" id="A0AAD4WE57"/>
<accession>A0AAD4WE57</accession>
<comment type="caution">
    <text evidence="3">The sequence shown here is derived from an EMBL/GenBank/DDBJ whole genome shotgun (WGS) entry which is preliminary data.</text>
</comment>
<feature type="compositionally biased region" description="Polar residues" evidence="1">
    <location>
        <begin position="1"/>
        <end position="11"/>
    </location>
</feature>
<dbReference type="PANTHER" id="PTHR46033:SF8">
    <property type="entry name" value="PROTEIN MAINTENANCE OF MERISTEMS-LIKE"/>
    <property type="match status" value="1"/>
</dbReference>
<feature type="region of interest" description="Disordered" evidence="1">
    <location>
        <begin position="589"/>
        <end position="736"/>
    </location>
</feature>
<name>A0AAD4WE57_PRUDU</name>
<evidence type="ECO:0000313" key="4">
    <source>
        <dbReference type="Proteomes" id="UP001054821"/>
    </source>
</evidence>